<dbReference type="Proteomes" id="UP001165269">
    <property type="component" value="Unassembled WGS sequence"/>
</dbReference>
<sequence>MKYVRVEPLQDPYGYHLDPQNYLQVLPRLSIVLPPGAAAFAAHPEHYDFRAARCVKDLELSKATLVDDQGEIALEFSLTPNEWKHESGLRIRYSDVQSFRVDTQEPDGMLPRLGALQLDEVLPHPSGMSHEISFTCGSVLVVAADLAATWG</sequence>
<protein>
    <submittedName>
        <fullName evidence="1">Uncharacterized protein</fullName>
    </submittedName>
</protein>
<reference evidence="1" key="1">
    <citation type="submission" date="2022-03" db="EMBL/GenBank/DDBJ databases">
        <title>Streptomyces 7R015 and 7R016 isolated from Barleria lupulina in Thailand.</title>
        <authorList>
            <person name="Kanchanasin P."/>
            <person name="Phongsopitanun W."/>
            <person name="Tanasupawat S."/>
        </authorList>
    </citation>
    <scope>NUCLEOTIDE SEQUENCE</scope>
    <source>
        <strain evidence="1">7R015</strain>
    </source>
</reference>
<gene>
    <name evidence="1" type="ORF">MQP27_02860</name>
</gene>
<evidence type="ECO:0000313" key="1">
    <source>
        <dbReference type="EMBL" id="MCI3270050.1"/>
    </source>
</evidence>
<comment type="caution">
    <text evidence="1">The sequence shown here is derived from an EMBL/GenBank/DDBJ whole genome shotgun (WGS) entry which is preliminary data.</text>
</comment>
<organism evidence="1 2">
    <name type="scientific">Streptomyces cylindrosporus</name>
    <dbReference type="NCBI Taxonomy" id="2927583"/>
    <lineage>
        <taxon>Bacteria</taxon>
        <taxon>Bacillati</taxon>
        <taxon>Actinomycetota</taxon>
        <taxon>Actinomycetes</taxon>
        <taxon>Kitasatosporales</taxon>
        <taxon>Streptomycetaceae</taxon>
        <taxon>Streptomyces</taxon>
    </lineage>
</organism>
<accession>A0ABS9XYL5</accession>
<keyword evidence="2" id="KW-1185">Reference proteome</keyword>
<evidence type="ECO:0000313" key="2">
    <source>
        <dbReference type="Proteomes" id="UP001165269"/>
    </source>
</evidence>
<proteinExistence type="predicted"/>
<dbReference type="RefSeq" id="WP_242760584.1">
    <property type="nucleotide sequence ID" value="NZ_JALDAY010000001.1"/>
</dbReference>
<name>A0ABS9XYL5_9ACTN</name>
<dbReference type="EMBL" id="JALDAY010000001">
    <property type="protein sequence ID" value="MCI3270050.1"/>
    <property type="molecule type" value="Genomic_DNA"/>
</dbReference>